<accession>A0A9W7XXM6</accession>
<dbReference type="OrthoDB" id="73875at2759"/>
<keyword evidence="5" id="KW-1185">Reference proteome</keyword>
<dbReference type="InterPro" id="IPR029070">
    <property type="entry name" value="Chitinase_insertion_sf"/>
</dbReference>
<protein>
    <recommendedName>
        <fullName evidence="3">GH18 domain-containing protein</fullName>
    </recommendedName>
</protein>
<organism evidence="4 5">
    <name type="scientific">Coemansia erecta</name>
    <dbReference type="NCBI Taxonomy" id="147472"/>
    <lineage>
        <taxon>Eukaryota</taxon>
        <taxon>Fungi</taxon>
        <taxon>Fungi incertae sedis</taxon>
        <taxon>Zoopagomycota</taxon>
        <taxon>Kickxellomycotina</taxon>
        <taxon>Kickxellomycetes</taxon>
        <taxon>Kickxellales</taxon>
        <taxon>Kickxellaceae</taxon>
        <taxon>Coemansia</taxon>
    </lineage>
</organism>
<proteinExistence type="predicted"/>
<sequence>MHYLCTSLLGTALAFAVSVSGSIIAGYAPGWKDVGTIDVSKYTHINLAYAEPQANGTLTFEASYNVAEYSDKIHKVGTRVLLAVGGYSGSIYMSDALKEPESRSRLANSIVDFIKENRLDGVDIDWISNKCNHVDLPNDAANLLIFVRELRQSLDSTFAADPKKLIVLGVGVSPFAGPDGPVSDVSEYANSVDYINILAYDINGPEDKTTGPNAPLNYEYNRGVQQSLISAVDSWTAAKFPANKITVGLAFYGRSSKTTANMTTQPWNVYQPLESSVPKGDGDDGLWADRCTSKPASYSGIWSYRNMRTQGLLKSNDTALSPWQRYWDSVSLTPWLFNPESKIYISYDDPTSLSAKANYALSKNLGGVTIYDATMDLNDELLAAITGILKPDAPLFISASLNGTEQIFTSSSLSTSTTVSLTQPPPTSEPTDGVPTTILTSNPVDAPTSSLISSTGDSASTPLPSSTTYSSSSSTSADVTPTTTSSDATNEDGKPHAGSSCGWNPVYQCIENDGRNPFFMTCAAGVWVQQQCAPGTACVQNGDYIYCDWPR</sequence>
<dbReference type="SMART" id="SM00636">
    <property type="entry name" value="Glyco_18"/>
    <property type="match status" value="1"/>
</dbReference>
<feature type="region of interest" description="Disordered" evidence="1">
    <location>
        <begin position="413"/>
        <end position="499"/>
    </location>
</feature>
<dbReference type="Proteomes" id="UP001149813">
    <property type="component" value="Unassembled WGS sequence"/>
</dbReference>
<dbReference type="Gene3D" id="3.10.50.10">
    <property type="match status" value="1"/>
</dbReference>
<evidence type="ECO:0000256" key="1">
    <source>
        <dbReference type="SAM" id="MobiDB-lite"/>
    </source>
</evidence>
<feature type="domain" description="GH18" evidence="3">
    <location>
        <begin position="22"/>
        <end position="392"/>
    </location>
</feature>
<dbReference type="GO" id="GO:0005975">
    <property type="term" value="P:carbohydrate metabolic process"/>
    <property type="evidence" value="ECO:0007669"/>
    <property type="project" value="InterPro"/>
</dbReference>
<name>A0A9W7XXM6_9FUNG</name>
<dbReference type="EMBL" id="JANBOJ010000213">
    <property type="protein sequence ID" value="KAJ1720920.1"/>
    <property type="molecule type" value="Genomic_DNA"/>
</dbReference>
<dbReference type="GO" id="GO:0006032">
    <property type="term" value="P:chitin catabolic process"/>
    <property type="evidence" value="ECO:0007669"/>
    <property type="project" value="TreeGrafter"/>
</dbReference>
<dbReference type="InterPro" id="IPR001223">
    <property type="entry name" value="Glyco_hydro18_cat"/>
</dbReference>
<dbReference type="PANTHER" id="PTHR11177:SF392">
    <property type="entry name" value="HAP41P"/>
    <property type="match status" value="1"/>
</dbReference>
<dbReference type="GO" id="GO:0004568">
    <property type="term" value="F:chitinase activity"/>
    <property type="evidence" value="ECO:0007669"/>
    <property type="project" value="TreeGrafter"/>
</dbReference>
<gene>
    <name evidence="4" type="ORF">LPJ53_004498</name>
</gene>
<evidence type="ECO:0000313" key="4">
    <source>
        <dbReference type="EMBL" id="KAJ1720920.1"/>
    </source>
</evidence>
<dbReference type="PANTHER" id="PTHR11177">
    <property type="entry name" value="CHITINASE"/>
    <property type="match status" value="1"/>
</dbReference>
<dbReference type="SUPFAM" id="SSF54556">
    <property type="entry name" value="Chitinase insertion domain"/>
    <property type="match status" value="1"/>
</dbReference>
<comment type="caution">
    <text evidence="4">The sequence shown here is derived from an EMBL/GenBank/DDBJ whole genome shotgun (WGS) entry which is preliminary data.</text>
</comment>
<dbReference type="Gene3D" id="3.20.20.80">
    <property type="entry name" value="Glycosidases"/>
    <property type="match status" value="1"/>
</dbReference>
<evidence type="ECO:0000259" key="3">
    <source>
        <dbReference type="PROSITE" id="PS51910"/>
    </source>
</evidence>
<dbReference type="InterPro" id="IPR011583">
    <property type="entry name" value="Chitinase_II/V-like_cat"/>
</dbReference>
<feature type="compositionally biased region" description="Polar residues" evidence="1">
    <location>
        <begin position="437"/>
        <end position="456"/>
    </location>
</feature>
<feature type="signal peptide" evidence="2">
    <location>
        <begin position="1"/>
        <end position="16"/>
    </location>
</feature>
<feature type="compositionally biased region" description="Low complexity" evidence="1">
    <location>
        <begin position="457"/>
        <end position="488"/>
    </location>
</feature>
<dbReference type="GO" id="GO:0005576">
    <property type="term" value="C:extracellular region"/>
    <property type="evidence" value="ECO:0007669"/>
    <property type="project" value="TreeGrafter"/>
</dbReference>
<dbReference type="Pfam" id="PF00704">
    <property type="entry name" value="Glyco_hydro_18"/>
    <property type="match status" value="1"/>
</dbReference>
<reference evidence="4" key="1">
    <citation type="submission" date="2022-07" db="EMBL/GenBank/DDBJ databases">
        <title>Phylogenomic reconstructions and comparative analyses of Kickxellomycotina fungi.</title>
        <authorList>
            <person name="Reynolds N.K."/>
            <person name="Stajich J.E."/>
            <person name="Barry K."/>
            <person name="Grigoriev I.V."/>
            <person name="Crous P."/>
            <person name="Smith M.E."/>
        </authorList>
    </citation>
    <scope>NUCLEOTIDE SEQUENCE</scope>
    <source>
        <strain evidence="4">NBRC 32514</strain>
    </source>
</reference>
<dbReference type="PROSITE" id="PS51910">
    <property type="entry name" value="GH18_2"/>
    <property type="match status" value="1"/>
</dbReference>
<evidence type="ECO:0000256" key="2">
    <source>
        <dbReference type="SAM" id="SignalP"/>
    </source>
</evidence>
<dbReference type="InterPro" id="IPR050314">
    <property type="entry name" value="Glycosyl_Hydrlase_18"/>
</dbReference>
<feature type="compositionally biased region" description="Low complexity" evidence="1">
    <location>
        <begin position="413"/>
        <end position="422"/>
    </location>
</feature>
<dbReference type="AlphaFoldDB" id="A0A9W7XXM6"/>
<dbReference type="InterPro" id="IPR017853">
    <property type="entry name" value="GH"/>
</dbReference>
<evidence type="ECO:0000313" key="5">
    <source>
        <dbReference type="Proteomes" id="UP001149813"/>
    </source>
</evidence>
<dbReference type="GO" id="GO:0008061">
    <property type="term" value="F:chitin binding"/>
    <property type="evidence" value="ECO:0007669"/>
    <property type="project" value="InterPro"/>
</dbReference>
<keyword evidence="2" id="KW-0732">Signal</keyword>
<feature type="chain" id="PRO_5040718756" description="GH18 domain-containing protein" evidence="2">
    <location>
        <begin position="17"/>
        <end position="551"/>
    </location>
</feature>
<dbReference type="SUPFAM" id="SSF51445">
    <property type="entry name" value="(Trans)glycosidases"/>
    <property type="match status" value="1"/>
</dbReference>